<reference evidence="2 3" key="1">
    <citation type="journal article" date="2023" name="Mol. Ecol. Resour.">
        <title>Chromosome-level genome assembly of a triploid poplar Populus alba 'Berolinensis'.</title>
        <authorList>
            <person name="Chen S."/>
            <person name="Yu Y."/>
            <person name="Wang X."/>
            <person name="Wang S."/>
            <person name="Zhang T."/>
            <person name="Zhou Y."/>
            <person name="He R."/>
            <person name="Meng N."/>
            <person name="Wang Y."/>
            <person name="Liu W."/>
            <person name="Liu Z."/>
            <person name="Liu J."/>
            <person name="Guo Q."/>
            <person name="Huang H."/>
            <person name="Sederoff R.R."/>
            <person name="Wang G."/>
            <person name="Qu G."/>
            <person name="Chen S."/>
        </authorList>
    </citation>
    <scope>NUCLEOTIDE SEQUENCE [LARGE SCALE GENOMIC DNA]</scope>
    <source>
        <strain evidence="2">SC-2020</strain>
    </source>
</reference>
<evidence type="ECO:0000313" key="3">
    <source>
        <dbReference type="Proteomes" id="UP001164929"/>
    </source>
</evidence>
<sequence>MWWNSGNLVALRKNLEMFIDNRLRSTMP</sequence>
<proteinExistence type="predicted"/>
<name>A0AAD6RMG0_9ROSI</name>
<comment type="caution">
    <text evidence="2">The sequence shown here is derived from an EMBL/GenBank/DDBJ whole genome shotgun (WGS) entry which is preliminary data.</text>
</comment>
<evidence type="ECO:0000313" key="2">
    <source>
        <dbReference type="EMBL" id="KAJ7011714.1"/>
    </source>
</evidence>
<organism evidence="2 3">
    <name type="scientific">Populus alba x Populus x berolinensis</name>
    <dbReference type="NCBI Taxonomy" id="444605"/>
    <lineage>
        <taxon>Eukaryota</taxon>
        <taxon>Viridiplantae</taxon>
        <taxon>Streptophyta</taxon>
        <taxon>Embryophyta</taxon>
        <taxon>Tracheophyta</taxon>
        <taxon>Spermatophyta</taxon>
        <taxon>Magnoliopsida</taxon>
        <taxon>eudicotyledons</taxon>
        <taxon>Gunneridae</taxon>
        <taxon>Pentapetalae</taxon>
        <taxon>rosids</taxon>
        <taxon>fabids</taxon>
        <taxon>Malpighiales</taxon>
        <taxon>Salicaceae</taxon>
        <taxon>Saliceae</taxon>
        <taxon>Populus</taxon>
    </lineage>
</organism>
<keyword evidence="3" id="KW-1185">Reference proteome</keyword>
<accession>A0AAD6RMG0</accession>
<dbReference type="EMBL" id="JAQIZT010000001">
    <property type="protein sequence ID" value="KAJ7011711.1"/>
    <property type="molecule type" value="Genomic_DNA"/>
</dbReference>
<protein>
    <submittedName>
        <fullName evidence="2">Uncharacterized protein</fullName>
    </submittedName>
</protein>
<dbReference type="EMBL" id="JAQIZT010000001">
    <property type="protein sequence ID" value="KAJ7011714.1"/>
    <property type="molecule type" value="Genomic_DNA"/>
</dbReference>
<gene>
    <name evidence="1" type="ORF">NC653_001961</name>
    <name evidence="2" type="ORF">NC653_001964</name>
</gene>
<dbReference type="AlphaFoldDB" id="A0AAD6RMG0"/>
<evidence type="ECO:0000313" key="1">
    <source>
        <dbReference type="EMBL" id="KAJ7011711.1"/>
    </source>
</evidence>
<dbReference type="Proteomes" id="UP001164929">
    <property type="component" value="Chromosome 1"/>
</dbReference>